<dbReference type="Proteomes" id="UP000283509">
    <property type="component" value="Unassembled WGS sequence"/>
</dbReference>
<gene>
    <name evidence="4" type="ORF">C7M84_015770</name>
</gene>
<dbReference type="Pfam" id="PF07679">
    <property type="entry name" value="I-set"/>
    <property type="match status" value="1"/>
</dbReference>
<dbReference type="InterPro" id="IPR036179">
    <property type="entry name" value="Ig-like_dom_sf"/>
</dbReference>
<dbReference type="PANTHER" id="PTHR10075:SF100">
    <property type="entry name" value="FASCICLIN-2"/>
    <property type="match status" value="1"/>
</dbReference>
<dbReference type="Pfam" id="PF13927">
    <property type="entry name" value="Ig_3"/>
    <property type="match status" value="1"/>
</dbReference>
<evidence type="ECO:0000256" key="2">
    <source>
        <dbReference type="SAM" id="MobiDB-lite"/>
    </source>
</evidence>
<evidence type="ECO:0000313" key="5">
    <source>
        <dbReference type="Proteomes" id="UP000283509"/>
    </source>
</evidence>
<dbReference type="AlphaFoldDB" id="A0A3R7QG05"/>
<sequence length="246" mass="26284">MDPYQAVPTPAPQPRSSNPRNTNQNRTLGLHFNEVLSACVGISLHQPDATAGPLSELKVHRVRGTNPTCLVGAGRLPPAAAGQFVLGSLFTCYFPLPRVNSSPREAEDGPATQRASRNCPRTEHKKAVDPTHVNITSVRAEDGGAYTCTATNRAGTVAHQARLNVYGPAYVRAMSVVTAVAGEELVVSCPAAGYPLAQLTWSKDGRTLPVMARQKVYENGTLVVSRVEKSRDGGSYTPKGREAIVR</sequence>
<dbReference type="GO" id="GO:0070593">
    <property type="term" value="P:dendrite self-avoidance"/>
    <property type="evidence" value="ECO:0007669"/>
    <property type="project" value="TreeGrafter"/>
</dbReference>
<dbReference type="InterPro" id="IPR013783">
    <property type="entry name" value="Ig-like_fold"/>
</dbReference>
<feature type="domain" description="Ig-like" evidence="3">
    <location>
        <begin position="168"/>
        <end position="237"/>
    </location>
</feature>
<dbReference type="GO" id="GO:0007411">
    <property type="term" value="P:axon guidance"/>
    <property type="evidence" value="ECO:0007669"/>
    <property type="project" value="TreeGrafter"/>
</dbReference>
<dbReference type="GO" id="GO:0007156">
    <property type="term" value="P:homophilic cell adhesion via plasma membrane adhesion molecules"/>
    <property type="evidence" value="ECO:0007669"/>
    <property type="project" value="TreeGrafter"/>
</dbReference>
<dbReference type="GO" id="GO:0005886">
    <property type="term" value="C:plasma membrane"/>
    <property type="evidence" value="ECO:0007669"/>
    <property type="project" value="TreeGrafter"/>
</dbReference>
<name>A0A3R7QG05_PENVA</name>
<dbReference type="GO" id="GO:0030424">
    <property type="term" value="C:axon"/>
    <property type="evidence" value="ECO:0007669"/>
    <property type="project" value="TreeGrafter"/>
</dbReference>
<proteinExistence type="predicted"/>
<comment type="caution">
    <text evidence="4">The sequence shown here is derived from an EMBL/GenBank/DDBJ whole genome shotgun (WGS) entry which is preliminary data.</text>
</comment>
<feature type="region of interest" description="Disordered" evidence="2">
    <location>
        <begin position="1"/>
        <end position="25"/>
    </location>
</feature>
<dbReference type="InterPro" id="IPR013098">
    <property type="entry name" value="Ig_I-set"/>
</dbReference>
<keyword evidence="1" id="KW-0393">Immunoglobulin domain</keyword>
<organism evidence="4 5">
    <name type="scientific">Penaeus vannamei</name>
    <name type="common">Whiteleg shrimp</name>
    <name type="synonym">Litopenaeus vannamei</name>
    <dbReference type="NCBI Taxonomy" id="6689"/>
    <lineage>
        <taxon>Eukaryota</taxon>
        <taxon>Metazoa</taxon>
        <taxon>Ecdysozoa</taxon>
        <taxon>Arthropoda</taxon>
        <taxon>Crustacea</taxon>
        <taxon>Multicrustacea</taxon>
        <taxon>Malacostraca</taxon>
        <taxon>Eumalacostraca</taxon>
        <taxon>Eucarida</taxon>
        <taxon>Decapoda</taxon>
        <taxon>Dendrobranchiata</taxon>
        <taxon>Penaeoidea</taxon>
        <taxon>Penaeidae</taxon>
        <taxon>Penaeus</taxon>
    </lineage>
</organism>
<reference evidence="4 5" key="2">
    <citation type="submission" date="2019-01" db="EMBL/GenBank/DDBJ databases">
        <title>The decoding of complex shrimp genome reveals the adaptation for benthos swimmer, frequently molting mechanism and breeding impact on genome.</title>
        <authorList>
            <person name="Sun Y."/>
            <person name="Gao Y."/>
            <person name="Yu Y."/>
        </authorList>
    </citation>
    <scope>NUCLEOTIDE SEQUENCE [LARGE SCALE GENOMIC DNA]</scope>
    <source>
        <tissue evidence="4">Muscle</tissue>
    </source>
</reference>
<protein>
    <submittedName>
        <fullName evidence="4">Putative Down syndrome cell adhesion molecule-like protein Dscam2</fullName>
    </submittedName>
</protein>
<dbReference type="PROSITE" id="PS50835">
    <property type="entry name" value="IG_LIKE"/>
    <property type="match status" value="2"/>
</dbReference>
<dbReference type="EMBL" id="QCYY01002972">
    <property type="protein sequence ID" value="ROT66231.1"/>
    <property type="molecule type" value="Genomic_DNA"/>
</dbReference>
<evidence type="ECO:0000256" key="1">
    <source>
        <dbReference type="ARBA" id="ARBA00023319"/>
    </source>
</evidence>
<accession>A0A3R7QG05</accession>
<feature type="compositionally biased region" description="Polar residues" evidence="2">
    <location>
        <begin position="14"/>
        <end position="25"/>
    </location>
</feature>
<dbReference type="SUPFAM" id="SSF48726">
    <property type="entry name" value="Immunoglobulin"/>
    <property type="match status" value="2"/>
</dbReference>
<evidence type="ECO:0000313" key="4">
    <source>
        <dbReference type="EMBL" id="ROT66231.1"/>
    </source>
</evidence>
<reference evidence="4 5" key="1">
    <citation type="submission" date="2018-04" db="EMBL/GenBank/DDBJ databases">
        <authorList>
            <person name="Zhang X."/>
            <person name="Yuan J."/>
            <person name="Li F."/>
            <person name="Xiang J."/>
        </authorList>
    </citation>
    <scope>NUCLEOTIDE SEQUENCE [LARGE SCALE GENOMIC DNA]</scope>
    <source>
        <tissue evidence="4">Muscle</tissue>
    </source>
</reference>
<dbReference type="InterPro" id="IPR007110">
    <property type="entry name" value="Ig-like_dom"/>
</dbReference>
<dbReference type="Gene3D" id="2.60.40.10">
    <property type="entry name" value="Immunoglobulins"/>
    <property type="match status" value="2"/>
</dbReference>
<dbReference type="GO" id="GO:0098632">
    <property type="term" value="F:cell-cell adhesion mediator activity"/>
    <property type="evidence" value="ECO:0007669"/>
    <property type="project" value="TreeGrafter"/>
</dbReference>
<evidence type="ECO:0000259" key="3">
    <source>
        <dbReference type="PROSITE" id="PS50835"/>
    </source>
</evidence>
<dbReference type="PANTHER" id="PTHR10075">
    <property type="entry name" value="BASIGIN RELATED"/>
    <property type="match status" value="1"/>
</dbReference>
<keyword evidence="5" id="KW-1185">Reference proteome</keyword>
<feature type="domain" description="Ig-like" evidence="3">
    <location>
        <begin position="67"/>
        <end position="164"/>
    </location>
</feature>
<feature type="region of interest" description="Disordered" evidence="2">
    <location>
        <begin position="101"/>
        <end position="125"/>
    </location>
</feature>